<comment type="caution">
    <text evidence="8">Lacks conserved residue(s) required for the propagation of feature annotation.</text>
</comment>
<evidence type="ECO:0000256" key="1">
    <source>
        <dbReference type="ARBA" id="ARBA00004651"/>
    </source>
</evidence>
<comment type="similarity">
    <text evidence="2 8">Belongs to the major facilitator superfamily. Bcr/CmlA family.</text>
</comment>
<dbReference type="Pfam" id="PF07690">
    <property type="entry name" value="MFS_1"/>
    <property type="match status" value="1"/>
</dbReference>
<dbReference type="EMBL" id="CP031598">
    <property type="protein sequence ID" value="QEW27598.1"/>
    <property type="molecule type" value="Genomic_DNA"/>
</dbReference>
<dbReference type="Gene3D" id="1.20.1720.10">
    <property type="entry name" value="Multidrug resistance protein D"/>
    <property type="match status" value="1"/>
</dbReference>
<evidence type="ECO:0000256" key="8">
    <source>
        <dbReference type="RuleBase" id="RU365088"/>
    </source>
</evidence>
<evidence type="ECO:0000256" key="9">
    <source>
        <dbReference type="SAM" id="MobiDB-lite"/>
    </source>
</evidence>
<feature type="region of interest" description="Disordered" evidence="9">
    <location>
        <begin position="1"/>
        <end position="23"/>
    </location>
</feature>
<dbReference type="InterPro" id="IPR050189">
    <property type="entry name" value="MFS_Efflux_Transporters"/>
</dbReference>
<dbReference type="InterPro" id="IPR005829">
    <property type="entry name" value="Sugar_transporter_CS"/>
</dbReference>
<evidence type="ECO:0000256" key="7">
    <source>
        <dbReference type="ARBA" id="ARBA00023136"/>
    </source>
</evidence>
<accession>A0A5P3AGZ8</accession>
<feature type="transmembrane region" description="Helical" evidence="8">
    <location>
        <begin position="394"/>
        <end position="413"/>
    </location>
</feature>
<evidence type="ECO:0000313" key="11">
    <source>
        <dbReference type="EMBL" id="QEW27598.1"/>
    </source>
</evidence>
<evidence type="ECO:0000256" key="2">
    <source>
        <dbReference type="ARBA" id="ARBA00006236"/>
    </source>
</evidence>
<dbReference type="KEGG" id="rid:RIdsm_03414"/>
<keyword evidence="8" id="KW-0997">Cell inner membrane</keyword>
<keyword evidence="7 8" id="KW-0472">Membrane</keyword>
<keyword evidence="6 8" id="KW-1133">Transmembrane helix</keyword>
<keyword evidence="5 8" id="KW-0812">Transmembrane</keyword>
<feature type="transmembrane region" description="Helical" evidence="8">
    <location>
        <begin position="34"/>
        <end position="56"/>
    </location>
</feature>
<feature type="transmembrane region" description="Helical" evidence="8">
    <location>
        <begin position="234"/>
        <end position="257"/>
    </location>
</feature>
<dbReference type="NCBIfam" id="TIGR00710">
    <property type="entry name" value="efflux_Bcr_CflA"/>
    <property type="match status" value="1"/>
</dbReference>
<evidence type="ECO:0000259" key="10">
    <source>
        <dbReference type="PROSITE" id="PS50850"/>
    </source>
</evidence>
<dbReference type="Proteomes" id="UP000325785">
    <property type="component" value="Chromosome"/>
</dbReference>
<organism evidence="11 12">
    <name type="scientific">Roseovarius indicus</name>
    <dbReference type="NCBI Taxonomy" id="540747"/>
    <lineage>
        <taxon>Bacteria</taxon>
        <taxon>Pseudomonadati</taxon>
        <taxon>Pseudomonadota</taxon>
        <taxon>Alphaproteobacteria</taxon>
        <taxon>Rhodobacterales</taxon>
        <taxon>Roseobacteraceae</taxon>
        <taxon>Roseovarius</taxon>
    </lineage>
</organism>
<protein>
    <recommendedName>
        <fullName evidence="8">Bcr/CflA family efflux transporter</fullName>
    </recommendedName>
</protein>
<feature type="transmembrane region" description="Helical" evidence="8">
    <location>
        <begin position="156"/>
        <end position="175"/>
    </location>
</feature>
<name>A0A5P3AGZ8_9RHOB</name>
<dbReference type="RefSeq" id="WP_082647409.1">
    <property type="nucleotide sequence ID" value="NZ_CP031598.1"/>
</dbReference>
<dbReference type="PANTHER" id="PTHR43124">
    <property type="entry name" value="PURINE EFFLUX PUMP PBUE"/>
    <property type="match status" value="1"/>
</dbReference>
<dbReference type="InterPro" id="IPR011701">
    <property type="entry name" value="MFS"/>
</dbReference>
<keyword evidence="3 8" id="KW-0813">Transport</keyword>
<dbReference type="GO" id="GO:1990961">
    <property type="term" value="P:xenobiotic detoxification by transmembrane export across the plasma membrane"/>
    <property type="evidence" value="ECO:0007669"/>
    <property type="project" value="InterPro"/>
</dbReference>
<evidence type="ECO:0000256" key="5">
    <source>
        <dbReference type="ARBA" id="ARBA00022692"/>
    </source>
</evidence>
<dbReference type="SUPFAM" id="SSF103473">
    <property type="entry name" value="MFS general substrate transporter"/>
    <property type="match status" value="1"/>
</dbReference>
<dbReference type="GO" id="GO:0042910">
    <property type="term" value="F:xenobiotic transmembrane transporter activity"/>
    <property type="evidence" value="ECO:0007669"/>
    <property type="project" value="InterPro"/>
</dbReference>
<dbReference type="GO" id="GO:0005886">
    <property type="term" value="C:plasma membrane"/>
    <property type="evidence" value="ECO:0007669"/>
    <property type="project" value="UniProtKB-SubCell"/>
</dbReference>
<feature type="compositionally biased region" description="Polar residues" evidence="9">
    <location>
        <begin position="1"/>
        <end position="12"/>
    </location>
</feature>
<evidence type="ECO:0000256" key="6">
    <source>
        <dbReference type="ARBA" id="ARBA00022989"/>
    </source>
</evidence>
<feature type="transmembrane region" description="Helical" evidence="8">
    <location>
        <begin position="99"/>
        <end position="118"/>
    </location>
</feature>
<feature type="transmembrane region" description="Helical" evidence="8">
    <location>
        <begin position="269"/>
        <end position="288"/>
    </location>
</feature>
<dbReference type="InterPro" id="IPR004812">
    <property type="entry name" value="Efflux_drug-R_Bcr/CmlA"/>
</dbReference>
<feature type="transmembrane region" description="Helical" evidence="8">
    <location>
        <begin position="327"/>
        <end position="346"/>
    </location>
</feature>
<feature type="transmembrane region" description="Helical" evidence="8">
    <location>
        <begin position="358"/>
        <end position="382"/>
    </location>
</feature>
<feature type="transmembrane region" description="Helical" evidence="8">
    <location>
        <begin position="300"/>
        <end position="321"/>
    </location>
</feature>
<sequence>MTELPSGTQAAQTAEYPTHPPERRFLDRSTPPHILTLIALSASAALAMNIFLPSLPAMAEHFDTEYRVMQLSVALYLGVNAVLQLFVGAISDRIGRRPVLLAGIAIFCLATIGCIFATNIVMFLVFRMCQAAIVTALVLSRAVVRDMVPEAQAASMIGYVTMGMAVAPMVGPAIGGALASVFGWQAGFWALFLIGGLTLWLTWTDLGETAPSRAGTTLRDELRDYPELLKSPRFWGYTLTLGLISGSFFAYLGGAPFVGDQVFGLDQAVFGLFFGAPAIGYFCGNGIAGRFSVQVGINRMVLWGTLINAGGVALNLLVTSIGYGTPYTFFGLMTCIGLGNGMAIPNATSGALSVRPHLAGTASGLSGAMMIGLGAGLSALAGALLTPGSGATPLLWLMVVTGVGAIVTILMVIRREKRLAGAL</sequence>
<keyword evidence="4" id="KW-1003">Cell membrane</keyword>
<comment type="subcellular location">
    <subcellularLocation>
        <location evidence="8">Cell inner membrane</location>
        <topology evidence="8">Multi-pass membrane protein</topology>
    </subcellularLocation>
    <subcellularLocation>
        <location evidence="1">Cell membrane</location>
        <topology evidence="1">Multi-pass membrane protein</topology>
    </subcellularLocation>
</comment>
<dbReference type="CDD" id="cd17320">
    <property type="entry name" value="MFS_MdfA_MDR_like"/>
    <property type="match status" value="1"/>
</dbReference>
<dbReference type="InterPro" id="IPR036259">
    <property type="entry name" value="MFS_trans_sf"/>
</dbReference>
<dbReference type="PROSITE" id="PS00216">
    <property type="entry name" value="SUGAR_TRANSPORT_1"/>
    <property type="match status" value="1"/>
</dbReference>
<feature type="transmembrane region" description="Helical" evidence="8">
    <location>
        <begin position="181"/>
        <end position="203"/>
    </location>
</feature>
<feature type="transmembrane region" description="Helical" evidence="8">
    <location>
        <begin position="68"/>
        <end position="87"/>
    </location>
</feature>
<evidence type="ECO:0000256" key="4">
    <source>
        <dbReference type="ARBA" id="ARBA00022475"/>
    </source>
</evidence>
<gene>
    <name evidence="11" type="primary">bcr_2</name>
    <name evidence="11" type="ORF">RIdsm_03414</name>
</gene>
<evidence type="ECO:0000313" key="12">
    <source>
        <dbReference type="Proteomes" id="UP000325785"/>
    </source>
</evidence>
<dbReference type="AlphaFoldDB" id="A0A5P3AGZ8"/>
<dbReference type="InterPro" id="IPR020846">
    <property type="entry name" value="MFS_dom"/>
</dbReference>
<evidence type="ECO:0000256" key="3">
    <source>
        <dbReference type="ARBA" id="ARBA00022448"/>
    </source>
</evidence>
<proteinExistence type="inferred from homology"/>
<dbReference type="OrthoDB" id="9800416at2"/>
<dbReference type="PROSITE" id="PS50850">
    <property type="entry name" value="MFS"/>
    <property type="match status" value="1"/>
</dbReference>
<dbReference type="PANTHER" id="PTHR43124:SF3">
    <property type="entry name" value="CHLORAMPHENICOL EFFLUX PUMP RV0191"/>
    <property type="match status" value="1"/>
</dbReference>
<reference evidence="11 12" key="1">
    <citation type="submission" date="2018-08" db="EMBL/GenBank/DDBJ databases">
        <title>Genetic Globetrotter - A new plasmid hitch-hiking vast phylogenetic and geographic distances.</title>
        <authorList>
            <person name="Vollmers J."/>
            <person name="Petersen J."/>
        </authorList>
    </citation>
    <scope>NUCLEOTIDE SEQUENCE [LARGE SCALE GENOMIC DNA]</scope>
    <source>
        <strain evidence="11 12">DSM 26383</strain>
    </source>
</reference>
<feature type="domain" description="Major facilitator superfamily (MFS) profile" evidence="10">
    <location>
        <begin position="33"/>
        <end position="416"/>
    </location>
</feature>